<dbReference type="InterPro" id="IPR009056">
    <property type="entry name" value="Cyt_c-like_dom"/>
</dbReference>
<dbReference type="GO" id="GO:0020037">
    <property type="term" value="F:heme binding"/>
    <property type="evidence" value="ECO:0007669"/>
    <property type="project" value="InterPro"/>
</dbReference>
<dbReference type="EMBL" id="ATHL01000001">
    <property type="protein sequence ID" value="EQB19795.1"/>
    <property type="molecule type" value="Genomic_DNA"/>
</dbReference>
<evidence type="ECO:0000256" key="2">
    <source>
        <dbReference type="ARBA" id="ARBA00022617"/>
    </source>
</evidence>
<evidence type="ECO:0000256" key="6">
    <source>
        <dbReference type="PROSITE-ProRule" id="PRU00433"/>
    </source>
</evidence>
<reference evidence="8 9" key="1">
    <citation type="journal article" date="2013" name="Genome Announc.">
        <title>Genome Sequence of Novosphingobium lindaniclasticum LE124T, Isolated from a Hexachlorocyclohexane Dumpsite.</title>
        <authorList>
            <person name="Saxena A."/>
            <person name="Nayyar N."/>
            <person name="Sangwan N."/>
            <person name="Kumari R."/>
            <person name="Khurana J.P."/>
            <person name="Lal R."/>
        </authorList>
    </citation>
    <scope>NUCLEOTIDE SEQUENCE [LARGE SCALE GENOMIC DNA]</scope>
    <source>
        <strain evidence="8 9">LE124</strain>
    </source>
</reference>
<dbReference type="Gene3D" id="1.10.760.10">
    <property type="entry name" value="Cytochrome c-like domain"/>
    <property type="match status" value="1"/>
</dbReference>
<dbReference type="Pfam" id="PF00034">
    <property type="entry name" value="Cytochrom_C"/>
    <property type="match status" value="1"/>
</dbReference>
<gene>
    <name evidence="8" type="ORF">L284_00470</name>
</gene>
<feature type="domain" description="Cytochrome c" evidence="7">
    <location>
        <begin position="35"/>
        <end position="136"/>
    </location>
</feature>
<evidence type="ECO:0000256" key="4">
    <source>
        <dbReference type="ARBA" id="ARBA00022982"/>
    </source>
</evidence>
<dbReference type="InterPro" id="IPR036909">
    <property type="entry name" value="Cyt_c-like_dom_sf"/>
</dbReference>
<keyword evidence="1" id="KW-0813">Transport</keyword>
<dbReference type="PATRIC" id="fig|1096930.3.peg.97"/>
<sequence length="143" mass="15083">MSAAVLLSGCGDDRREERLAAAGPKPSLESLLKVADAKSGGRKFRQCAACHSVLEGAMDRGGPNLFGVFGRKFGTNSTRYGYTAALTGAGGTWDERTLDSWIAAPSAMIPGTSMQFSGFPDPLDRADLIAYLKTQVPSPNGLR</sequence>
<dbReference type="PANTHER" id="PTHR11961">
    <property type="entry name" value="CYTOCHROME C"/>
    <property type="match status" value="1"/>
</dbReference>
<dbReference type="eggNOG" id="COG3474">
    <property type="taxonomic scope" value="Bacteria"/>
</dbReference>
<dbReference type="PROSITE" id="PS51007">
    <property type="entry name" value="CYTC"/>
    <property type="match status" value="1"/>
</dbReference>
<keyword evidence="5 6" id="KW-0408">Iron</keyword>
<keyword evidence="4" id="KW-0249">Electron transport</keyword>
<dbReference type="Proteomes" id="UP000015527">
    <property type="component" value="Unassembled WGS sequence"/>
</dbReference>
<organism evidence="8 9">
    <name type="scientific">Novosphingobium lindaniclasticum LE124</name>
    <dbReference type="NCBI Taxonomy" id="1096930"/>
    <lineage>
        <taxon>Bacteria</taxon>
        <taxon>Pseudomonadati</taxon>
        <taxon>Pseudomonadota</taxon>
        <taxon>Alphaproteobacteria</taxon>
        <taxon>Sphingomonadales</taxon>
        <taxon>Sphingomonadaceae</taxon>
        <taxon>Novosphingobium</taxon>
    </lineage>
</organism>
<keyword evidence="9" id="KW-1185">Reference proteome</keyword>
<evidence type="ECO:0000313" key="9">
    <source>
        <dbReference type="Proteomes" id="UP000015527"/>
    </source>
</evidence>
<protein>
    <recommendedName>
        <fullName evidence="7">Cytochrome c domain-containing protein</fullName>
    </recommendedName>
</protein>
<evidence type="ECO:0000256" key="1">
    <source>
        <dbReference type="ARBA" id="ARBA00022448"/>
    </source>
</evidence>
<dbReference type="InterPro" id="IPR002327">
    <property type="entry name" value="Cyt_c_1A/1B"/>
</dbReference>
<keyword evidence="3 6" id="KW-0479">Metal-binding</keyword>
<accession>T0J6P0</accession>
<proteinExistence type="predicted"/>
<evidence type="ECO:0000259" key="7">
    <source>
        <dbReference type="PROSITE" id="PS51007"/>
    </source>
</evidence>
<keyword evidence="2 6" id="KW-0349">Heme</keyword>
<comment type="caution">
    <text evidence="8">The sequence shown here is derived from an EMBL/GenBank/DDBJ whole genome shotgun (WGS) entry which is preliminary data.</text>
</comment>
<dbReference type="PRINTS" id="PR00604">
    <property type="entry name" value="CYTCHRMECIAB"/>
</dbReference>
<dbReference type="GO" id="GO:0009055">
    <property type="term" value="F:electron transfer activity"/>
    <property type="evidence" value="ECO:0007669"/>
    <property type="project" value="InterPro"/>
</dbReference>
<evidence type="ECO:0000256" key="3">
    <source>
        <dbReference type="ARBA" id="ARBA00022723"/>
    </source>
</evidence>
<evidence type="ECO:0000256" key="5">
    <source>
        <dbReference type="ARBA" id="ARBA00023004"/>
    </source>
</evidence>
<dbReference type="SUPFAM" id="SSF46626">
    <property type="entry name" value="Cytochrome c"/>
    <property type="match status" value="1"/>
</dbReference>
<name>T0J6P0_9SPHN</name>
<evidence type="ECO:0000313" key="8">
    <source>
        <dbReference type="EMBL" id="EQB19795.1"/>
    </source>
</evidence>
<dbReference type="AlphaFoldDB" id="T0J6P0"/>
<dbReference type="GO" id="GO:0046872">
    <property type="term" value="F:metal ion binding"/>
    <property type="evidence" value="ECO:0007669"/>
    <property type="project" value="UniProtKB-KW"/>
</dbReference>